<dbReference type="Proteomes" id="UP000199259">
    <property type="component" value="Unassembled WGS sequence"/>
</dbReference>
<evidence type="ECO:0000313" key="2">
    <source>
        <dbReference type="Proteomes" id="UP000199259"/>
    </source>
</evidence>
<organism evidence="1 2">
    <name type="scientific">Methanolobus vulcani</name>
    <dbReference type="NCBI Taxonomy" id="38026"/>
    <lineage>
        <taxon>Archaea</taxon>
        <taxon>Methanobacteriati</taxon>
        <taxon>Methanobacteriota</taxon>
        <taxon>Stenosarchaea group</taxon>
        <taxon>Methanomicrobia</taxon>
        <taxon>Methanosarcinales</taxon>
        <taxon>Methanosarcinaceae</taxon>
        <taxon>Methanolobus</taxon>
    </lineage>
</organism>
<sequence length="51" mass="6196">MKRFTISIPDELKKEIDDFPDINWVQIARESIEKKLLLLEEFENFEKGREN</sequence>
<dbReference type="RefSeq" id="WP_202905696.1">
    <property type="nucleotide sequence ID" value="NZ_FNCA01000001.1"/>
</dbReference>
<dbReference type="OrthoDB" id="39930at2157"/>
<proteinExistence type="predicted"/>
<dbReference type="AlphaFoldDB" id="A0A7Z7AU44"/>
<keyword evidence="2" id="KW-1185">Reference proteome</keyword>
<protein>
    <submittedName>
        <fullName evidence="1">Uncharacterized protein</fullName>
    </submittedName>
</protein>
<comment type="caution">
    <text evidence="1">The sequence shown here is derived from an EMBL/GenBank/DDBJ whole genome shotgun (WGS) entry which is preliminary data.</text>
</comment>
<name>A0A7Z7AU44_9EURY</name>
<gene>
    <name evidence="1" type="ORF">SAMN04488589_0065</name>
</gene>
<evidence type="ECO:0000313" key="1">
    <source>
        <dbReference type="EMBL" id="SDF23337.1"/>
    </source>
</evidence>
<dbReference type="EMBL" id="FNCA01000001">
    <property type="protein sequence ID" value="SDF23337.1"/>
    <property type="molecule type" value="Genomic_DNA"/>
</dbReference>
<accession>A0A7Z7AU44</accession>
<reference evidence="1 2" key="1">
    <citation type="submission" date="2016-10" db="EMBL/GenBank/DDBJ databases">
        <authorList>
            <person name="Varghese N."/>
            <person name="Submissions S."/>
        </authorList>
    </citation>
    <scope>NUCLEOTIDE SEQUENCE [LARGE SCALE GENOMIC DNA]</scope>
    <source>
        <strain evidence="1 2">PL 12/M</strain>
    </source>
</reference>